<dbReference type="InterPro" id="IPR002048">
    <property type="entry name" value="EF_hand_dom"/>
</dbReference>
<proteinExistence type="predicted"/>
<dbReference type="PROSITE" id="PS50222">
    <property type="entry name" value="EF_HAND_2"/>
    <property type="match status" value="2"/>
</dbReference>
<keyword evidence="6" id="KW-1185">Reference proteome</keyword>
<feature type="signal peptide" evidence="3">
    <location>
        <begin position="1"/>
        <end position="24"/>
    </location>
</feature>
<dbReference type="Pfam" id="PF13202">
    <property type="entry name" value="EF-hand_5"/>
    <property type="match status" value="3"/>
</dbReference>
<dbReference type="SUPFAM" id="SSF47473">
    <property type="entry name" value="EF-hand"/>
    <property type="match status" value="1"/>
</dbReference>
<dbReference type="OrthoDB" id="113323at2"/>
<evidence type="ECO:0000313" key="5">
    <source>
        <dbReference type="EMBL" id="RDV06456.1"/>
    </source>
</evidence>
<dbReference type="PROSITE" id="PS00018">
    <property type="entry name" value="EF_HAND_1"/>
    <property type="match status" value="2"/>
</dbReference>
<evidence type="ECO:0000259" key="4">
    <source>
        <dbReference type="PROSITE" id="PS50222"/>
    </source>
</evidence>
<evidence type="ECO:0000256" key="1">
    <source>
        <dbReference type="ARBA" id="ARBA00022723"/>
    </source>
</evidence>
<evidence type="ECO:0000256" key="3">
    <source>
        <dbReference type="SAM" id="SignalP"/>
    </source>
</evidence>
<organism evidence="5 6">
    <name type="scientific">Sphingorhabdus pulchriflava</name>
    <dbReference type="NCBI Taxonomy" id="2292257"/>
    <lineage>
        <taxon>Bacteria</taxon>
        <taxon>Pseudomonadati</taxon>
        <taxon>Pseudomonadota</taxon>
        <taxon>Alphaproteobacteria</taxon>
        <taxon>Sphingomonadales</taxon>
        <taxon>Sphingomonadaceae</taxon>
        <taxon>Sphingorhabdus</taxon>
    </lineage>
</organism>
<name>A0A371BFS8_9SPHN</name>
<keyword evidence="1" id="KW-0479">Metal-binding</keyword>
<dbReference type="PANTHER" id="PTHR10827:SF98">
    <property type="entry name" value="45 KDA CALCIUM-BINDING PROTEIN"/>
    <property type="match status" value="1"/>
</dbReference>
<protein>
    <recommendedName>
        <fullName evidence="4">EF-hand domain-containing protein</fullName>
    </recommendedName>
</protein>
<comment type="caution">
    <text evidence="5">The sequence shown here is derived from an EMBL/GenBank/DDBJ whole genome shotgun (WGS) entry which is preliminary data.</text>
</comment>
<feature type="domain" description="EF-hand" evidence="4">
    <location>
        <begin position="151"/>
        <end position="186"/>
    </location>
</feature>
<dbReference type="InterPro" id="IPR011992">
    <property type="entry name" value="EF-hand-dom_pair"/>
</dbReference>
<reference evidence="6" key="1">
    <citation type="submission" date="2018-08" db="EMBL/GenBank/DDBJ databases">
        <authorList>
            <person name="Kim S.-J."/>
            <person name="Jung G.-Y."/>
        </authorList>
    </citation>
    <scope>NUCLEOTIDE SEQUENCE [LARGE SCALE GENOMIC DNA]</scope>
    <source>
        <strain evidence="6">GY_G</strain>
    </source>
</reference>
<feature type="domain" description="EF-hand" evidence="4">
    <location>
        <begin position="68"/>
        <end position="103"/>
    </location>
</feature>
<dbReference type="GO" id="GO:0005509">
    <property type="term" value="F:calcium ion binding"/>
    <property type="evidence" value="ECO:0007669"/>
    <property type="project" value="InterPro"/>
</dbReference>
<dbReference type="Proteomes" id="UP000263833">
    <property type="component" value="Unassembled WGS sequence"/>
</dbReference>
<accession>A0A371BFS8</accession>
<dbReference type="SMART" id="SM00054">
    <property type="entry name" value="EFh"/>
    <property type="match status" value="3"/>
</dbReference>
<keyword evidence="3" id="KW-0732">Signal</keyword>
<dbReference type="InterPro" id="IPR018247">
    <property type="entry name" value="EF_Hand_1_Ca_BS"/>
</dbReference>
<dbReference type="Gene3D" id="1.10.238.10">
    <property type="entry name" value="EF-hand"/>
    <property type="match status" value="3"/>
</dbReference>
<dbReference type="EMBL" id="QRGP01000001">
    <property type="protein sequence ID" value="RDV06456.1"/>
    <property type="molecule type" value="Genomic_DNA"/>
</dbReference>
<sequence>MKKKLLIGGGAVATAVIAAAVAFAAPGQMSKADANGDGSLSKAEVTAMANTHFTKMDVNADGQINAADREAKHKAKFGEMDTDKNGSISEAEFTAAHAARMAERGERGEGKMRGHYEGRGHHGMGKGHHGGGMKMLKMADANGDKAITKAEMIAAVDAHFAKADTNKDGQISNAEHDAMRSAMRERMKAATSN</sequence>
<dbReference type="PANTHER" id="PTHR10827">
    <property type="entry name" value="RETICULOCALBIN"/>
    <property type="match status" value="1"/>
</dbReference>
<dbReference type="AlphaFoldDB" id="A0A371BFS8"/>
<feature type="chain" id="PRO_5017075642" description="EF-hand domain-containing protein" evidence="3">
    <location>
        <begin position="25"/>
        <end position="193"/>
    </location>
</feature>
<dbReference type="RefSeq" id="WP_115548009.1">
    <property type="nucleotide sequence ID" value="NZ_QRGP01000001.1"/>
</dbReference>
<keyword evidence="2" id="KW-0677">Repeat</keyword>
<evidence type="ECO:0000313" key="6">
    <source>
        <dbReference type="Proteomes" id="UP000263833"/>
    </source>
</evidence>
<evidence type="ECO:0000256" key="2">
    <source>
        <dbReference type="ARBA" id="ARBA00022737"/>
    </source>
</evidence>
<gene>
    <name evidence="5" type="ORF">DXH95_03245</name>
</gene>